<organism evidence="6 7">
    <name type="scientific">Riemerella anatipestifer</name>
    <name type="common">Moraxella anatipestifer</name>
    <dbReference type="NCBI Taxonomy" id="34085"/>
    <lineage>
        <taxon>Bacteria</taxon>
        <taxon>Pseudomonadati</taxon>
        <taxon>Bacteroidota</taxon>
        <taxon>Flavobacteriia</taxon>
        <taxon>Flavobacteriales</taxon>
        <taxon>Weeksellaceae</taxon>
        <taxon>Riemerella</taxon>
    </lineage>
</organism>
<dbReference type="PRINTS" id="PR00344">
    <property type="entry name" value="BCTRLSENSOR"/>
</dbReference>
<evidence type="ECO:0000256" key="3">
    <source>
        <dbReference type="ARBA" id="ARBA00022553"/>
    </source>
</evidence>
<dbReference type="Proteomes" id="UP001284033">
    <property type="component" value="Unassembled WGS sequence"/>
</dbReference>
<dbReference type="Gene3D" id="3.30.565.10">
    <property type="entry name" value="Histidine kinase-like ATPase, C-terminal domain"/>
    <property type="match status" value="1"/>
</dbReference>
<evidence type="ECO:0000256" key="1">
    <source>
        <dbReference type="ARBA" id="ARBA00000085"/>
    </source>
</evidence>
<keyword evidence="4" id="KW-1133">Transmembrane helix</keyword>
<evidence type="ECO:0000313" key="7">
    <source>
        <dbReference type="Proteomes" id="UP001284033"/>
    </source>
</evidence>
<evidence type="ECO:0000256" key="4">
    <source>
        <dbReference type="SAM" id="Phobius"/>
    </source>
</evidence>
<protein>
    <recommendedName>
        <fullName evidence="2">histidine kinase</fullName>
        <ecNumber evidence="2">2.7.13.3</ecNumber>
    </recommendedName>
</protein>
<proteinExistence type="predicted"/>
<keyword evidence="6" id="KW-0418">Kinase</keyword>
<accession>A0AAP6LKP4</accession>
<dbReference type="EMBL" id="JAQZHK010000004">
    <property type="protein sequence ID" value="MDY3512878.1"/>
    <property type="molecule type" value="Genomic_DNA"/>
</dbReference>
<dbReference type="SMART" id="SM00387">
    <property type="entry name" value="HATPase_c"/>
    <property type="match status" value="1"/>
</dbReference>
<dbReference type="InterPro" id="IPR004358">
    <property type="entry name" value="Sig_transdc_His_kin-like_C"/>
</dbReference>
<feature type="transmembrane region" description="Helical" evidence="4">
    <location>
        <begin position="149"/>
        <end position="169"/>
    </location>
</feature>
<dbReference type="InterPro" id="IPR005467">
    <property type="entry name" value="His_kinase_dom"/>
</dbReference>
<keyword evidence="4" id="KW-0472">Membrane</keyword>
<sequence length="386" mass="44548">MKKNRNLFSKINFLVVFLLFSSVVFALIIYSVVVVKDLRQKETANMAVFAKAMRFLQDENQGDVRMLELVQEIITTNDNIPIIVTNHQGEPIKEFIKNIPDKIKDNPKALKVRLEEMKEGYPPFELQISEGNVQYLYFDNSDLMNNLRYYPALLGFFILLYLLFAYWFFKIVKKTDEGYLWAGLAKETAHQIGTPLSSMIGWIEILRMEHENSVGVQEIEKDIHRLTTISERFSKVGSIPELNDFNLNETLQQNYDYLKTRISKKVEFNIILPSKEVLIPHNRILMSWVIENLIKNAVDAMKGDGKLELKLYQKNKKITIDIQDTGCGMSAKQVRNVFNPGYSTKKRGWGLGLSLSKRVIKDYHKGDIKVAHTEIGKGSIFRIEIA</sequence>
<evidence type="ECO:0000313" key="6">
    <source>
        <dbReference type="EMBL" id="MDY3512878.1"/>
    </source>
</evidence>
<comment type="caution">
    <text evidence="6">The sequence shown here is derived from an EMBL/GenBank/DDBJ whole genome shotgun (WGS) entry which is preliminary data.</text>
</comment>
<dbReference type="CDD" id="cd00082">
    <property type="entry name" value="HisKA"/>
    <property type="match status" value="1"/>
</dbReference>
<dbReference type="SUPFAM" id="SSF55874">
    <property type="entry name" value="ATPase domain of HSP90 chaperone/DNA topoisomerase II/histidine kinase"/>
    <property type="match status" value="1"/>
</dbReference>
<comment type="catalytic activity">
    <reaction evidence="1">
        <text>ATP + protein L-histidine = ADP + protein N-phospho-L-histidine.</text>
        <dbReference type="EC" id="2.7.13.3"/>
    </reaction>
</comment>
<dbReference type="PROSITE" id="PS50109">
    <property type="entry name" value="HIS_KIN"/>
    <property type="match status" value="1"/>
</dbReference>
<evidence type="ECO:0000259" key="5">
    <source>
        <dbReference type="PROSITE" id="PS50109"/>
    </source>
</evidence>
<dbReference type="GO" id="GO:0000155">
    <property type="term" value="F:phosphorelay sensor kinase activity"/>
    <property type="evidence" value="ECO:0007669"/>
    <property type="project" value="InterPro"/>
</dbReference>
<feature type="transmembrane region" description="Helical" evidence="4">
    <location>
        <begin position="12"/>
        <end position="33"/>
    </location>
</feature>
<dbReference type="InterPro" id="IPR036890">
    <property type="entry name" value="HATPase_C_sf"/>
</dbReference>
<dbReference type="PANTHER" id="PTHR43065">
    <property type="entry name" value="SENSOR HISTIDINE KINASE"/>
    <property type="match status" value="1"/>
</dbReference>
<dbReference type="EC" id="2.7.13.3" evidence="2"/>
<gene>
    <name evidence="6" type="ORF">PG303_06600</name>
</gene>
<evidence type="ECO:0000256" key="2">
    <source>
        <dbReference type="ARBA" id="ARBA00012438"/>
    </source>
</evidence>
<dbReference type="RefSeq" id="WP_004919183.1">
    <property type="nucleotide sequence ID" value="NZ_CP031845.1"/>
</dbReference>
<keyword evidence="3" id="KW-0597">Phosphoprotein</keyword>
<feature type="domain" description="Histidine kinase" evidence="5">
    <location>
        <begin position="187"/>
        <end position="386"/>
    </location>
</feature>
<dbReference type="InterPro" id="IPR003594">
    <property type="entry name" value="HATPase_dom"/>
</dbReference>
<reference evidence="6" key="1">
    <citation type="submission" date="2023-01" db="EMBL/GenBank/DDBJ databases">
        <title>Genome-based studies on antimicrobial resistance profiles of Riemerella anatipestifer in China, 1994 to 2021.</title>
        <authorList>
            <person name="Yang Z."/>
            <person name="Zhu D."/>
        </authorList>
    </citation>
    <scope>NUCLEOTIDE SEQUENCE</scope>
    <source>
        <strain evidence="6">RCAD1218</strain>
    </source>
</reference>
<name>A0AAP6LKP4_RIEAN</name>
<keyword evidence="4" id="KW-0812">Transmembrane</keyword>
<keyword evidence="6" id="KW-0808">Transferase</keyword>
<dbReference type="Pfam" id="PF02518">
    <property type="entry name" value="HATPase_c"/>
    <property type="match status" value="1"/>
</dbReference>
<dbReference type="AlphaFoldDB" id="A0AAP6LKP4"/>
<dbReference type="InterPro" id="IPR003661">
    <property type="entry name" value="HisK_dim/P_dom"/>
</dbReference>